<keyword evidence="4" id="KW-1185">Reference proteome</keyword>
<dbReference type="PANTHER" id="PTHR35562:SF2">
    <property type="entry name" value="DNA ENDONUCLEASE SMRA-RELATED"/>
    <property type="match status" value="1"/>
</dbReference>
<dbReference type="EMBL" id="BAABKI010000028">
    <property type="protein sequence ID" value="GAA5178281.1"/>
    <property type="molecule type" value="Genomic_DNA"/>
</dbReference>
<evidence type="ECO:0000259" key="2">
    <source>
        <dbReference type="PROSITE" id="PS50828"/>
    </source>
</evidence>
<comment type="caution">
    <text evidence="3">The sequence shown here is derived from an EMBL/GenBank/DDBJ whole genome shotgun (WGS) entry which is preliminary data.</text>
</comment>
<organism evidence="3 4">
    <name type="scientific">Modicisalibacter zincidurans</name>
    <dbReference type="NCBI Taxonomy" id="1178777"/>
    <lineage>
        <taxon>Bacteria</taxon>
        <taxon>Pseudomonadati</taxon>
        <taxon>Pseudomonadota</taxon>
        <taxon>Gammaproteobacteria</taxon>
        <taxon>Oceanospirillales</taxon>
        <taxon>Halomonadaceae</taxon>
        <taxon>Modicisalibacter</taxon>
    </lineage>
</organism>
<accession>A0ABP9RIB0</accession>
<evidence type="ECO:0000256" key="1">
    <source>
        <dbReference type="SAM" id="MobiDB-lite"/>
    </source>
</evidence>
<sequence>MNRQFDEDSDFTQLMAGKVRPVSKGRDKASLDTQPAMPSEAQLARRASAEADAQAANFLSDEFVDLVASIDPIEYRRDGIQTGVLDRLRQGGYAPQARLHLIKRPLRDCRQELFRFIEDATAGDLRCLLVVHGRGRALDSHANVVRSYVAKWLQQFDQVQAYASAVPSHGGIGATYVMLRKSERERARNRERQQKRRG</sequence>
<name>A0ABP9RIB0_9GAMM</name>
<dbReference type="SUPFAM" id="SSF160443">
    <property type="entry name" value="SMR domain-like"/>
    <property type="match status" value="1"/>
</dbReference>
<evidence type="ECO:0000313" key="4">
    <source>
        <dbReference type="Proteomes" id="UP001500074"/>
    </source>
</evidence>
<dbReference type="Pfam" id="PF01713">
    <property type="entry name" value="Smr"/>
    <property type="match status" value="1"/>
</dbReference>
<feature type="domain" description="Smr" evidence="2">
    <location>
        <begin position="109"/>
        <end position="180"/>
    </location>
</feature>
<dbReference type="InterPro" id="IPR036063">
    <property type="entry name" value="Smr_dom_sf"/>
</dbReference>
<dbReference type="InterPro" id="IPR047688">
    <property type="entry name" value="Endonuc_SmrA"/>
</dbReference>
<protein>
    <recommendedName>
        <fullName evidence="2">Smr domain-containing protein</fullName>
    </recommendedName>
</protein>
<gene>
    <name evidence="3" type="ORF">GCM10023342_28280</name>
</gene>
<feature type="region of interest" description="Disordered" evidence="1">
    <location>
        <begin position="1"/>
        <end position="37"/>
    </location>
</feature>
<dbReference type="Proteomes" id="UP001500074">
    <property type="component" value="Unassembled WGS sequence"/>
</dbReference>
<dbReference type="InterPro" id="IPR002625">
    <property type="entry name" value="Smr_dom"/>
</dbReference>
<dbReference type="NCBIfam" id="NF033154">
    <property type="entry name" value="endonuc_SmrA"/>
    <property type="match status" value="1"/>
</dbReference>
<dbReference type="SMART" id="SM00463">
    <property type="entry name" value="SMR"/>
    <property type="match status" value="1"/>
</dbReference>
<dbReference type="PROSITE" id="PS50828">
    <property type="entry name" value="SMR"/>
    <property type="match status" value="1"/>
</dbReference>
<proteinExistence type="predicted"/>
<reference evidence="4" key="1">
    <citation type="journal article" date="2019" name="Int. J. Syst. Evol. Microbiol.">
        <title>The Global Catalogue of Microorganisms (GCM) 10K type strain sequencing project: providing services to taxonomists for standard genome sequencing and annotation.</title>
        <authorList>
            <consortium name="The Broad Institute Genomics Platform"/>
            <consortium name="The Broad Institute Genome Sequencing Center for Infectious Disease"/>
            <person name="Wu L."/>
            <person name="Ma J."/>
        </authorList>
    </citation>
    <scope>NUCLEOTIDE SEQUENCE [LARGE SCALE GENOMIC DNA]</scope>
    <source>
        <strain evidence="4">JCM 18472</strain>
    </source>
</reference>
<dbReference type="RefSeq" id="WP_031383538.1">
    <property type="nucleotide sequence ID" value="NZ_BAABKI010000028.1"/>
</dbReference>
<evidence type="ECO:0000313" key="3">
    <source>
        <dbReference type="EMBL" id="GAA5178281.1"/>
    </source>
</evidence>
<dbReference type="PANTHER" id="PTHR35562">
    <property type="entry name" value="DNA ENDONUCLEASE SMRA-RELATED"/>
    <property type="match status" value="1"/>
</dbReference>
<dbReference type="Gene3D" id="3.30.1370.110">
    <property type="match status" value="1"/>
</dbReference>